<sequence>MYSIIFSLLLFIHPQQFMSQEITLTNKGEDIQTITRSELSLSSIDPSFLDESKLEKLATDIESKVYKLPKNAILDEHHQIVSGKNGYKLNRTRFKEKLIALYYSDKQADLEIPLQTLYPNVSSELLESIKQKKIGEYKTYFNPHNKTRTQNILLASNAINNYVLFPGERFSFNEVVGQRTTDKGYLPAPVIVKGELTEGIGGGICQVSSTLFNAVDYAGAKILERYSHSKQVHYVPPKRDATVSWYGPDFSFKNNYQYPLLIRSTVKKGQLLIEVFSSDLLQVGE</sequence>
<dbReference type="PANTHER" id="PTHR35788:SF1">
    <property type="entry name" value="EXPORTED PROTEIN"/>
    <property type="match status" value="1"/>
</dbReference>
<dbReference type="Proteomes" id="UP001234495">
    <property type="component" value="Unassembled WGS sequence"/>
</dbReference>
<gene>
    <name evidence="1" type="ORF">J2S19_000661</name>
</gene>
<comment type="caution">
    <text evidence="1">The sequence shown here is derived from an EMBL/GenBank/DDBJ whole genome shotgun (WGS) entry which is preliminary data.</text>
</comment>
<organism evidence="1 2">
    <name type="scientific">Metabacillus malikii</name>
    <dbReference type="NCBI Taxonomy" id="1504265"/>
    <lineage>
        <taxon>Bacteria</taxon>
        <taxon>Bacillati</taxon>
        <taxon>Bacillota</taxon>
        <taxon>Bacilli</taxon>
        <taxon>Bacillales</taxon>
        <taxon>Bacillaceae</taxon>
        <taxon>Metabacillus</taxon>
    </lineage>
</organism>
<dbReference type="PANTHER" id="PTHR35788">
    <property type="entry name" value="EXPORTED PROTEIN-RELATED"/>
    <property type="match status" value="1"/>
</dbReference>
<evidence type="ECO:0000313" key="2">
    <source>
        <dbReference type="Proteomes" id="UP001234495"/>
    </source>
</evidence>
<keyword evidence="2" id="KW-1185">Reference proteome</keyword>
<dbReference type="InterPro" id="IPR007391">
    <property type="entry name" value="Vancomycin_resist_VanW"/>
</dbReference>
<dbReference type="Pfam" id="PF04294">
    <property type="entry name" value="VanW"/>
    <property type="match status" value="1"/>
</dbReference>
<accession>A0ABT9ZBM6</accession>
<evidence type="ECO:0000313" key="1">
    <source>
        <dbReference type="EMBL" id="MDQ0229410.1"/>
    </source>
</evidence>
<dbReference type="RefSeq" id="WP_307337064.1">
    <property type="nucleotide sequence ID" value="NZ_JAUSUD010000002.1"/>
</dbReference>
<proteinExistence type="predicted"/>
<dbReference type="EMBL" id="JAUSUD010000002">
    <property type="protein sequence ID" value="MDQ0229410.1"/>
    <property type="molecule type" value="Genomic_DNA"/>
</dbReference>
<name>A0ABT9ZBM6_9BACI</name>
<dbReference type="InterPro" id="IPR052913">
    <property type="entry name" value="Glycopeptide_resist_protein"/>
</dbReference>
<reference evidence="1 2" key="1">
    <citation type="submission" date="2023-07" db="EMBL/GenBank/DDBJ databases">
        <title>Genomic Encyclopedia of Type Strains, Phase IV (KMG-IV): sequencing the most valuable type-strain genomes for metagenomic binning, comparative biology and taxonomic classification.</title>
        <authorList>
            <person name="Goeker M."/>
        </authorList>
    </citation>
    <scope>NUCLEOTIDE SEQUENCE [LARGE SCALE GENOMIC DNA]</scope>
    <source>
        <strain evidence="1 2">DSM 29005</strain>
    </source>
</reference>
<protein>
    <submittedName>
        <fullName evidence="1">Vancomycin resistance protein YoaR</fullName>
    </submittedName>
</protein>